<dbReference type="Proteomes" id="UP001054889">
    <property type="component" value="Unassembled WGS sequence"/>
</dbReference>
<dbReference type="PANTHER" id="PTHR34188:SF5">
    <property type="entry name" value="OS05G0131900 PROTEIN"/>
    <property type="match status" value="1"/>
</dbReference>
<gene>
    <name evidence="5" type="primary">gb24994</name>
    <name evidence="5" type="ORF">PR202_gb24994</name>
</gene>
<evidence type="ECO:0000256" key="1">
    <source>
        <dbReference type="SAM" id="Coils"/>
    </source>
</evidence>
<dbReference type="InterPro" id="IPR002035">
    <property type="entry name" value="VWF_A"/>
</dbReference>
<dbReference type="EMBL" id="BQKI01000088">
    <property type="protein sequence ID" value="GJN36155.1"/>
    <property type="molecule type" value="Genomic_DNA"/>
</dbReference>
<protein>
    <recommendedName>
        <fullName evidence="4">VWFA domain-containing protein</fullName>
    </recommendedName>
</protein>
<keyword evidence="3" id="KW-0472">Membrane</keyword>
<evidence type="ECO:0000256" key="3">
    <source>
        <dbReference type="SAM" id="Phobius"/>
    </source>
</evidence>
<dbReference type="SMART" id="SM00327">
    <property type="entry name" value="VWA"/>
    <property type="match status" value="1"/>
</dbReference>
<organism evidence="5 6">
    <name type="scientific">Eleusine coracana subsp. coracana</name>
    <dbReference type="NCBI Taxonomy" id="191504"/>
    <lineage>
        <taxon>Eukaryota</taxon>
        <taxon>Viridiplantae</taxon>
        <taxon>Streptophyta</taxon>
        <taxon>Embryophyta</taxon>
        <taxon>Tracheophyta</taxon>
        <taxon>Spermatophyta</taxon>
        <taxon>Magnoliopsida</taxon>
        <taxon>Liliopsida</taxon>
        <taxon>Poales</taxon>
        <taxon>Poaceae</taxon>
        <taxon>PACMAD clade</taxon>
        <taxon>Chloridoideae</taxon>
        <taxon>Cynodonteae</taxon>
        <taxon>Eleusininae</taxon>
        <taxon>Eleusine</taxon>
    </lineage>
</organism>
<accession>A0AAV5FN46</accession>
<keyword evidence="3" id="KW-0812">Transmembrane</keyword>
<dbReference type="PANTHER" id="PTHR34188">
    <property type="entry name" value="OS01G0299500 PROTEIN"/>
    <property type="match status" value="1"/>
</dbReference>
<dbReference type="InterPro" id="IPR036465">
    <property type="entry name" value="vWFA_dom_sf"/>
</dbReference>
<dbReference type="PROSITE" id="PS50234">
    <property type="entry name" value="VWFA"/>
    <property type="match status" value="1"/>
</dbReference>
<evidence type="ECO:0000313" key="6">
    <source>
        <dbReference type="Proteomes" id="UP001054889"/>
    </source>
</evidence>
<feature type="compositionally biased region" description="Basic and acidic residues" evidence="2">
    <location>
        <begin position="571"/>
        <end position="584"/>
    </location>
</feature>
<dbReference type="Gene3D" id="3.40.50.410">
    <property type="entry name" value="von Willebrand factor, type A domain"/>
    <property type="match status" value="1"/>
</dbReference>
<reference evidence="5" key="1">
    <citation type="journal article" date="2018" name="DNA Res.">
        <title>Multiple hybrid de novo genome assembly of finger millet, an orphan allotetraploid crop.</title>
        <authorList>
            <person name="Hatakeyama M."/>
            <person name="Aluri S."/>
            <person name="Balachadran M.T."/>
            <person name="Sivarajan S.R."/>
            <person name="Patrignani A."/>
            <person name="Gruter S."/>
            <person name="Poveda L."/>
            <person name="Shimizu-Inatsugi R."/>
            <person name="Baeten J."/>
            <person name="Francoijs K.J."/>
            <person name="Nataraja K.N."/>
            <person name="Reddy Y.A.N."/>
            <person name="Phadnis S."/>
            <person name="Ravikumar R.L."/>
            <person name="Schlapbach R."/>
            <person name="Sreeman S.M."/>
            <person name="Shimizu K.K."/>
        </authorList>
    </citation>
    <scope>NUCLEOTIDE SEQUENCE</scope>
</reference>
<keyword evidence="6" id="KW-1185">Reference proteome</keyword>
<proteinExistence type="predicted"/>
<evidence type="ECO:0000256" key="2">
    <source>
        <dbReference type="SAM" id="MobiDB-lite"/>
    </source>
</evidence>
<keyword evidence="3" id="KW-1133">Transmembrane helix</keyword>
<feature type="transmembrane region" description="Helical" evidence="3">
    <location>
        <begin position="659"/>
        <end position="676"/>
    </location>
</feature>
<feature type="coiled-coil region" evidence="1">
    <location>
        <begin position="418"/>
        <end position="452"/>
    </location>
</feature>
<feature type="domain" description="VWFA" evidence="4">
    <location>
        <begin position="7"/>
        <end position="188"/>
    </location>
</feature>
<feature type="compositionally biased region" description="Basic residues" evidence="2">
    <location>
        <begin position="594"/>
        <end position="604"/>
    </location>
</feature>
<dbReference type="AlphaFoldDB" id="A0AAV5FN46"/>
<sequence length="746" mass="82396">MNAPVASMGGLSRLDLLKRAMKFIISKLDDTDRLAVVAFNDQVVEEYSTNLMHISESRCKAKRKVDELTAGGKTAFKPGLERAVKILEERGGDDMANRAGFILLVSDGMERSDKQIQWSRHESTTTSGNNKKRSRTILLRKYPVHTFGLGAGHDPRALHLIAHDSRGGTYSFVNDDDDDGGSSIAAALAVCLAGLKSVVTADARVKLTTTTPGGVRIRGVESGGFRSRVAGDGTQGEVVVDAMYAGEVKSFVVRLRLPAVSDDHHHQQQQQLLVVSAVEAGGGSSSVVVSIHRPPAQTVDWATSASGLRVHTPSPTVVNQIVRFELLKMVARFLREEEEGELLLLEDAAADDSLGRRLQSKWEEFKEAHKFWAGLDMAGLDREMGQLRRHGVAYVYSWASSHHMQRATTMGSPEKVVAEFLTAEMRALRAEAREEEAVVEEEEEEEERVTSRRRIIPEERRRPSSCGRFERIDRRLEMWAKLKSEVPLLFREEEKELQMESKGVNNKDALVDLESGSCDVVSEHNNRVDASFTVAHTRTAHNGTWNGCGGTNEAHNQMDSSAPVSDASSKNGDDRKSEGEEKLGLVDSSGGEKTKKKRSKKPPRPPRAPTLTPLDISDQKLLNELNELAVLKRARIERMKALKKMKNAKQGSTSTNICPLIITIIFCVVILWQGFFSRPGTAVSFHGSPESSIRAQSSLISIRFYKKNHFNIRPDSSTTAAPKYVNLVSGTKFLNVWSSILAFCLA</sequence>
<reference evidence="5" key="2">
    <citation type="submission" date="2021-12" db="EMBL/GenBank/DDBJ databases">
        <title>Resequencing data analysis of finger millet.</title>
        <authorList>
            <person name="Hatakeyama M."/>
            <person name="Aluri S."/>
            <person name="Balachadran M.T."/>
            <person name="Sivarajan S.R."/>
            <person name="Poveda L."/>
            <person name="Shimizu-Inatsugi R."/>
            <person name="Schlapbach R."/>
            <person name="Sreeman S.M."/>
            <person name="Shimizu K.K."/>
        </authorList>
    </citation>
    <scope>NUCLEOTIDE SEQUENCE</scope>
</reference>
<keyword evidence="1" id="KW-0175">Coiled coil</keyword>
<comment type="caution">
    <text evidence="5">The sequence shown here is derived from an EMBL/GenBank/DDBJ whole genome shotgun (WGS) entry which is preliminary data.</text>
</comment>
<dbReference type="Pfam" id="PF13768">
    <property type="entry name" value="VWA_3"/>
    <property type="match status" value="1"/>
</dbReference>
<dbReference type="SUPFAM" id="SSF53300">
    <property type="entry name" value="vWA-like"/>
    <property type="match status" value="1"/>
</dbReference>
<evidence type="ECO:0000259" key="4">
    <source>
        <dbReference type="PROSITE" id="PS50234"/>
    </source>
</evidence>
<evidence type="ECO:0000313" key="5">
    <source>
        <dbReference type="EMBL" id="GJN36155.1"/>
    </source>
</evidence>
<name>A0AAV5FN46_ELECO</name>
<feature type="compositionally biased region" description="Polar residues" evidence="2">
    <location>
        <begin position="553"/>
        <end position="570"/>
    </location>
</feature>
<feature type="region of interest" description="Disordered" evidence="2">
    <location>
        <begin position="546"/>
        <end position="615"/>
    </location>
</feature>